<protein>
    <submittedName>
        <fullName evidence="3">Response regulator</fullName>
    </submittedName>
</protein>
<proteinExistence type="predicted"/>
<dbReference type="CDD" id="cd00156">
    <property type="entry name" value="REC"/>
    <property type="match status" value="1"/>
</dbReference>
<name>A0A847SAN3_9NEIS</name>
<dbReference type="AlphaFoldDB" id="A0A847SAN3"/>
<organism evidence="3 4">
    <name type="scientific">Leeia aquatica</name>
    <dbReference type="NCBI Taxonomy" id="2725557"/>
    <lineage>
        <taxon>Bacteria</taxon>
        <taxon>Pseudomonadati</taxon>
        <taxon>Pseudomonadota</taxon>
        <taxon>Betaproteobacteria</taxon>
        <taxon>Neisseriales</taxon>
        <taxon>Leeiaceae</taxon>
        <taxon>Leeia</taxon>
    </lineage>
</organism>
<dbReference type="GO" id="GO:0000156">
    <property type="term" value="F:phosphorelay response regulator activity"/>
    <property type="evidence" value="ECO:0007669"/>
    <property type="project" value="TreeGrafter"/>
</dbReference>
<feature type="modified residue" description="4-aspartylphosphate" evidence="1">
    <location>
        <position position="56"/>
    </location>
</feature>
<dbReference type="RefSeq" id="WP_168878470.1">
    <property type="nucleotide sequence ID" value="NZ_JABAIM010000005.1"/>
</dbReference>
<dbReference type="Proteomes" id="UP000587991">
    <property type="component" value="Unassembled WGS sequence"/>
</dbReference>
<dbReference type="SUPFAM" id="SSF52172">
    <property type="entry name" value="CheY-like"/>
    <property type="match status" value="1"/>
</dbReference>
<keyword evidence="1" id="KW-0597">Phosphoprotein</keyword>
<accession>A0A847SAN3</accession>
<reference evidence="3 4" key="1">
    <citation type="submission" date="2020-04" db="EMBL/GenBank/DDBJ databases">
        <title>Draft genome of Leeia sp. IMCC25680.</title>
        <authorList>
            <person name="Song J."/>
            <person name="Cho J.-C."/>
        </authorList>
    </citation>
    <scope>NUCLEOTIDE SEQUENCE [LARGE SCALE GENOMIC DNA]</scope>
    <source>
        <strain evidence="3 4">IMCC25680</strain>
    </source>
</reference>
<sequence>MAGKPTVLIIDDDTVLRSLMSSILRQEEYVVCGEASAADAGLKLCEQLKPGIVLLDINLPDHDGLEVLPEMLQMAHRPKVIMVSGEATMERVRAALGAGASGFVVKPLNAAKLIAAMEHALKSRAG</sequence>
<dbReference type="PROSITE" id="PS50110">
    <property type="entry name" value="RESPONSE_REGULATORY"/>
    <property type="match status" value="1"/>
</dbReference>
<dbReference type="InterPro" id="IPR011006">
    <property type="entry name" value="CheY-like_superfamily"/>
</dbReference>
<keyword evidence="4" id="KW-1185">Reference proteome</keyword>
<dbReference type="SMART" id="SM00448">
    <property type="entry name" value="REC"/>
    <property type="match status" value="1"/>
</dbReference>
<feature type="domain" description="Response regulatory" evidence="2">
    <location>
        <begin position="6"/>
        <end position="121"/>
    </location>
</feature>
<dbReference type="PANTHER" id="PTHR45526:SF1">
    <property type="entry name" value="TRANSCRIPTIONAL REGULATORY PROTEIN DCUR-RELATED"/>
    <property type="match status" value="1"/>
</dbReference>
<dbReference type="InterPro" id="IPR051271">
    <property type="entry name" value="2C-system_Tx_regulators"/>
</dbReference>
<comment type="caution">
    <text evidence="3">The sequence shown here is derived from an EMBL/GenBank/DDBJ whole genome shotgun (WGS) entry which is preliminary data.</text>
</comment>
<dbReference type="InterPro" id="IPR001789">
    <property type="entry name" value="Sig_transdc_resp-reg_receiver"/>
</dbReference>
<dbReference type="PANTHER" id="PTHR45526">
    <property type="entry name" value="TRANSCRIPTIONAL REGULATORY PROTEIN DPIA"/>
    <property type="match status" value="1"/>
</dbReference>
<gene>
    <name evidence="3" type="ORF">HF682_16620</name>
</gene>
<dbReference type="Pfam" id="PF00072">
    <property type="entry name" value="Response_reg"/>
    <property type="match status" value="1"/>
</dbReference>
<dbReference type="Gene3D" id="3.40.50.2300">
    <property type="match status" value="1"/>
</dbReference>
<evidence type="ECO:0000313" key="3">
    <source>
        <dbReference type="EMBL" id="NLR76793.1"/>
    </source>
</evidence>
<evidence type="ECO:0000259" key="2">
    <source>
        <dbReference type="PROSITE" id="PS50110"/>
    </source>
</evidence>
<dbReference type="EMBL" id="JABAIM010000005">
    <property type="protein sequence ID" value="NLR76793.1"/>
    <property type="molecule type" value="Genomic_DNA"/>
</dbReference>
<evidence type="ECO:0000256" key="1">
    <source>
        <dbReference type="PROSITE-ProRule" id="PRU00169"/>
    </source>
</evidence>
<evidence type="ECO:0000313" key="4">
    <source>
        <dbReference type="Proteomes" id="UP000587991"/>
    </source>
</evidence>